<dbReference type="SMART" id="SM00895">
    <property type="entry name" value="FCD"/>
    <property type="match status" value="1"/>
</dbReference>
<dbReference type="CDD" id="cd07377">
    <property type="entry name" value="WHTH_GntR"/>
    <property type="match status" value="1"/>
</dbReference>
<dbReference type="GO" id="GO:0003700">
    <property type="term" value="F:DNA-binding transcription factor activity"/>
    <property type="evidence" value="ECO:0007669"/>
    <property type="project" value="InterPro"/>
</dbReference>
<protein>
    <submittedName>
        <fullName evidence="5">GntR family transcriptional regulator</fullName>
    </submittedName>
</protein>
<dbReference type="EMBL" id="JABFCY010000016">
    <property type="protein sequence ID" value="NNU62806.1"/>
    <property type="molecule type" value="Genomic_DNA"/>
</dbReference>
<evidence type="ECO:0000259" key="4">
    <source>
        <dbReference type="PROSITE" id="PS50949"/>
    </source>
</evidence>
<dbReference type="PANTHER" id="PTHR43537:SF45">
    <property type="entry name" value="GNTR FAMILY REGULATORY PROTEIN"/>
    <property type="match status" value="1"/>
</dbReference>
<organism evidence="5 6">
    <name type="scientific">Ochrobactrum soli</name>
    <dbReference type="NCBI Taxonomy" id="2448455"/>
    <lineage>
        <taxon>Bacteria</taxon>
        <taxon>Pseudomonadati</taxon>
        <taxon>Pseudomonadota</taxon>
        <taxon>Alphaproteobacteria</taxon>
        <taxon>Hyphomicrobiales</taxon>
        <taxon>Brucellaceae</taxon>
        <taxon>Brucella/Ochrobactrum group</taxon>
        <taxon>Ochrobactrum</taxon>
    </lineage>
</organism>
<dbReference type="Gene3D" id="1.10.10.10">
    <property type="entry name" value="Winged helix-like DNA-binding domain superfamily/Winged helix DNA-binding domain"/>
    <property type="match status" value="1"/>
</dbReference>
<dbReference type="InterPro" id="IPR036390">
    <property type="entry name" value="WH_DNA-bd_sf"/>
</dbReference>
<name>A0A849KYB2_9HYPH</name>
<sequence length="219" mass="24125">MKNHLQQSNLRDQALAILKLRLVSGDLAPGQIYSAAALAAELGVSNSPVREAMLTLVNQGLMETVRNRGFRVTPLSNTERQNIYDLRVLLEIPSMSKLATMNDKVAGRKSEFAQIASNMVSCARIGDVVGYLEYDRQFHIGLLEILDNDHLVAIVANLREQTRQYGLRTLSESGLLVRSAEEHYPILDALISGNISLTTELMTRHLSHLVGDWAGDAGS</sequence>
<gene>
    <name evidence="5" type="ORF">HKX02_21440</name>
</gene>
<reference evidence="5 6" key="1">
    <citation type="submission" date="2020-05" db="EMBL/GenBank/DDBJ databases">
        <title>Draft Genome Sequence of Ochrobactrum soli Isolated from Stable Fly Gut.</title>
        <authorList>
            <person name="Pileggi M.T."/>
            <person name="Vazhakkala L.J."/>
            <person name="Wong C.N."/>
        </authorList>
    </citation>
    <scope>NUCLEOTIDE SEQUENCE [LARGE SCALE GENOMIC DNA]</scope>
    <source>
        <strain evidence="5 6">MTP-C0764</strain>
    </source>
</reference>
<accession>A0A849KYB2</accession>
<dbReference type="SUPFAM" id="SSF46785">
    <property type="entry name" value="Winged helix' DNA-binding domain"/>
    <property type="match status" value="1"/>
</dbReference>
<evidence type="ECO:0000256" key="2">
    <source>
        <dbReference type="ARBA" id="ARBA00023125"/>
    </source>
</evidence>
<feature type="domain" description="HTH gntR-type" evidence="4">
    <location>
        <begin position="8"/>
        <end position="75"/>
    </location>
</feature>
<dbReference type="InterPro" id="IPR008920">
    <property type="entry name" value="TF_FadR/GntR_C"/>
</dbReference>
<evidence type="ECO:0000313" key="5">
    <source>
        <dbReference type="EMBL" id="NNU62806.1"/>
    </source>
</evidence>
<keyword evidence="6" id="KW-1185">Reference proteome</keyword>
<dbReference type="Pfam" id="PF07729">
    <property type="entry name" value="FCD"/>
    <property type="match status" value="1"/>
</dbReference>
<keyword evidence="2" id="KW-0238">DNA-binding</keyword>
<keyword evidence="3" id="KW-0804">Transcription</keyword>
<dbReference type="GO" id="GO:0003677">
    <property type="term" value="F:DNA binding"/>
    <property type="evidence" value="ECO:0007669"/>
    <property type="project" value="UniProtKB-KW"/>
</dbReference>
<dbReference type="RefSeq" id="WP_171319125.1">
    <property type="nucleotide sequence ID" value="NZ_JABFCY010000016.1"/>
</dbReference>
<dbReference type="InterPro" id="IPR011711">
    <property type="entry name" value="GntR_C"/>
</dbReference>
<dbReference type="SMART" id="SM00345">
    <property type="entry name" value="HTH_GNTR"/>
    <property type="match status" value="1"/>
</dbReference>
<keyword evidence="1" id="KW-0805">Transcription regulation</keyword>
<dbReference type="Gene3D" id="1.20.120.530">
    <property type="entry name" value="GntR ligand-binding domain-like"/>
    <property type="match status" value="1"/>
</dbReference>
<dbReference type="PANTHER" id="PTHR43537">
    <property type="entry name" value="TRANSCRIPTIONAL REGULATOR, GNTR FAMILY"/>
    <property type="match status" value="1"/>
</dbReference>
<dbReference type="InterPro" id="IPR000524">
    <property type="entry name" value="Tscrpt_reg_HTH_GntR"/>
</dbReference>
<proteinExistence type="predicted"/>
<comment type="caution">
    <text evidence="5">The sequence shown here is derived from an EMBL/GenBank/DDBJ whole genome shotgun (WGS) entry which is preliminary data.</text>
</comment>
<dbReference type="AlphaFoldDB" id="A0A849KYB2"/>
<dbReference type="SUPFAM" id="SSF48008">
    <property type="entry name" value="GntR ligand-binding domain-like"/>
    <property type="match status" value="1"/>
</dbReference>
<evidence type="ECO:0000256" key="1">
    <source>
        <dbReference type="ARBA" id="ARBA00023015"/>
    </source>
</evidence>
<evidence type="ECO:0000256" key="3">
    <source>
        <dbReference type="ARBA" id="ARBA00023163"/>
    </source>
</evidence>
<dbReference type="PROSITE" id="PS50949">
    <property type="entry name" value="HTH_GNTR"/>
    <property type="match status" value="1"/>
</dbReference>
<dbReference type="Pfam" id="PF00392">
    <property type="entry name" value="GntR"/>
    <property type="match status" value="1"/>
</dbReference>
<dbReference type="Proteomes" id="UP000574931">
    <property type="component" value="Unassembled WGS sequence"/>
</dbReference>
<dbReference type="InterPro" id="IPR036388">
    <property type="entry name" value="WH-like_DNA-bd_sf"/>
</dbReference>
<evidence type="ECO:0000313" key="6">
    <source>
        <dbReference type="Proteomes" id="UP000574931"/>
    </source>
</evidence>